<dbReference type="InterPro" id="IPR011037">
    <property type="entry name" value="Pyrv_Knase-like_insert_dom_sf"/>
</dbReference>
<name>A0A6J6IC46_9ZZZZ</name>
<proteinExistence type="predicted"/>
<reference evidence="2" key="1">
    <citation type="submission" date="2020-05" db="EMBL/GenBank/DDBJ databases">
        <authorList>
            <person name="Chiriac C."/>
            <person name="Salcher M."/>
            <person name="Ghai R."/>
            <person name="Kavagutti S V."/>
        </authorList>
    </citation>
    <scope>NUCLEOTIDE SEQUENCE</scope>
</reference>
<sequence>MTHALEGTVTSLHCDDRHNFSKPAIDEAVFLAGIGIEGDAHSGPTTQHLSRQKKDATRPNLRQVHLVASEVHAGLRADGFEVPFGSFGENLTTSGIELGELPVGSTLRLGDDVIVALTGFRDPCSQIDKFQEGLRAAVSFKPEIGPQLFRNGVMSVVVRGGTVRVGDSIKVALPAEPHQPMQKV</sequence>
<dbReference type="EMBL" id="CAEZUP010000123">
    <property type="protein sequence ID" value="CAB4623480.1"/>
    <property type="molecule type" value="Genomic_DNA"/>
</dbReference>
<dbReference type="InterPro" id="IPR005302">
    <property type="entry name" value="MoCF_Sase_C"/>
</dbReference>
<evidence type="ECO:0000259" key="1">
    <source>
        <dbReference type="PROSITE" id="PS51340"/>
    </source>
</evidence>
<dbReference type="PROSITE" id="PS51340">
    <property type="entry name" value="MOSC"/>
    <property type="match status" value="1"/>
</dbReference>
<dbReference type="AlphaFoldDB" id="A0A6J6IC46"/>
<dbReference type="SUPFAM" id="SSF50800">
    <property type="entry name" value="PK beta-barrel domain-like"/>
    <property type="match status" value="1"/>
</dbReference>
<dbReference type="PANTHER" id="PTHR36930:SF1">
    <property type="entry name" value="MOSC DOMAIN-CONTAINING PROTEIN"/>
    <property type="match status" value="1"/>
</dbReference>
<dbReference type="InterPro" id="IPR052716">
    <property type="entry name" value="MOSC_domain"/>
</dbReference>
<organism evidence="2">
    <name type="scientific">freshwater metagenome</name>
    <dbReference type="NCBI Taxonomy" id="449393"/>
    <lineage>
        <taxon>unclassified sequences</taxon>
        <taxon>metagenomes</taxon>
        <taxon>ecological metagenomes</taxon>
    </lineage>
</organism>
<accession>A0A6J6IC46</accession>
<dbReference type="GO" id="GO:0003824">
    <property type="term" value="F:catalytic activity"/>
    <property type="evidence" value="ECO:0007669"/>
    <property type="project" value="InterPro"/>
</dbReference>
<gene>
    <name evidence="2" type="ORF">UFOPK1835_01978</name>
</gene>
<dbReference type="GO" id="GO:0030151">
    <property type="term" value="F:molybdenum ion binding"/>
    <property type="evidence" value="ECO:0007669"/>
    <property type="project" value="InterPro"/>
</dbReference>
<dbReference type="PANTHER" id="PTHR36930">
    <property type="entry name" value="METAL-SULFUR CLUSTER BIOSYNTHESIS PROTEINS YUAD-RELATED"/>
    <property type="match status" value="1"/>
</dbReference>
<dbReference type="Pfam" id="PF03473">
    <property type="entry name" value="MOSC"/>
    <property type="match status" value="1"/>
</dbReference>
<dbReference type="GO" id="GO:0030170">
    <property type="term" value="F:pyridoxal phosphate binding"/>
    <property type="evidence" value="ECO:0007669"/>
    <property type="project" value="InterPro"/>
</dbReference>
<evidence type="ECO:0000313" key="2">
    <source>
        <dbReference type="EMBL" id="CAB4623480.1"/>
    </source>
</evidence>
<protein>
    <submittedName>
        <fullName evidence="2">Unannotated protein</fullName>
    </submittedName>
</protein>
<dbReference type="Gene3D" id="2.40.33.20">
    <property type="entry name" value="PK beta-barrel domain-like"/>
    <property type="match status" value="1"/>
</dbReference>
<feature type="domain" description="MOSC" evidence="1">
    <location>
        <begin position="23"/>
        <end position="172"/>
    </location>
</feature>